<dbReference type="GO" id="GO:0005634">
    <property type="term" value="C:nucleus"/>
    <property type="evidence" value="ECO:0007669"/>
    <property type="project" value="UniProtKB-SubCell"/>
</dbReference>
<comment type="caution">
    <text evidence="8">The sequence shown here is derived from an EMBL/GenBank/DDBJ whole genome shotgun (WGS) entry which is preliminary data.</text>
</comment>
<evidence type="ECO:0000256" key="4">
    <source>
        <dbReference type="ARBA" id="ARBA00023163"/>
    </source>
</evidence>
<evidence type="ECO:0000256" key="1">
    <source>
        <dbReference type="ARBA" id="ARBA00005909"/>
    </source>
</evidence>
<keyword evidence="3 5" id="KW-0238">DNA-binding</keyword>
<dbReference type="Pfam" id="PF05687">
    <property type="entry name" value="BES1_N"/>
    <property type="match status" value="1"/>
</dbReference>
<dbReference type="AlphaFoldDB" id="A0A1R3IQV1"/>
<gene>
    <name evidence="8" type="ORF">CCACVL1_10520</name>
</gene>
<evidence type="ECO:0000313" key="8">
    <source>
        <dbReference type="EMBL" id="OMO84963.1"/>
    </source>
</evidence>
<dbReference type="GO" id="GO:0009742">
    <property type="term" value="P:brassinosteroid mediated signaling pathway"/>
    <property type="evidence" value="ECO:0007669"/>
    <property type="project" value="UniProtKB-UniRule"/>
</dbReference>
<dbReference type="OrthoDB" id="1907033at2759"/>
<keyword evidence="9" id="KW-1185">Reference proteome</keyword>
<keyword evidence="4 5" id="KW-0804">Transcription</keyword>
<comment type="function">
    <text evidence="5">Functions in brassinosteroid signaling. May function as transcriptional repressor.</text>
</comment>
<protein>
    <recommendedName>
        <fullName evidence="5">Protein BZR1 homolog</fullName>
    </recommendedName>
    <alternativeName>
        <fullName evidence="5">Protein BRASSINAZOLE-RESISTANT 1 homolog</fullName>
    </alternativeName>
</protein>
<evidence type="ECO:0000256" key="2">
    <source>
        <dbReference type="ARBA" id="ARBA00023015"/>
    </source>
</evidence>
<evidence type="ECO:0000256" key="6">
    <source>
        <dbReference type="SAM" id="MobiDB-lite"/>
    </source>
</evidence>
<evidence type="ECO:0000259" key="7">
    <source>
        <dbReference type="Pfam" id="PF05687"/>
    </source>
</evidence>
<dbReference type="GO" id="GO:0006351">
    <property type="term" value="P:DNA-templated transcription"/>
    <property type="evidence" value="ECO:0007669"/>
    <property type="project" value="InterPro"/>
</dbReference>
<feature type="region of interest" description="Disordered" evidence="6">
    <location>
        <begin position="34"/>
        <end position="58"/>
    </location>
</feature>
<organism evidence="8 9">
    <name type="scientific">Corchorus capsularis</name>
    <name type="common">Jute</name>
    <dbReference type="NCBI Taxonomy" id="210143"/>
    <lineage>
        <taxon>Eukaryota</taxon>
        <taxon>Viridiplantae</taxon>
        <taxon>Streptophyta</taxon>
        <taxon>Embryophyta</taxon>
        <taxon>Tracheophyta</taxon>
        <taxon>Spermatophyta</taxon>
        <taxon>Magnoliopsida</taxon>
        <taxon>eudicotyledons</taxon>
        <taxon>Gunneridae</taxon>
        <taxon>Pentapetalae</taxon>
        <taxon>rosids</taxon>
        <taxon>malvids</taxon>
        <taxon>Malvales</taxon>
        <taxon>Malvaceae</taxon>
        <taxon>Grewioideae</taxon>
        <taxon>Apeibeae</taxon>
        <taxon>Corchorus</taxon>
    </lineage>
</organism>
<keyword evidence="5" id="KW-1070">Brassinosteroid signaling pathway</keyword>
<accession>A0A1R3IQV1</accession>
<evidence type="ECO:0000256" key="5">
    <source>
        <dbReference type="RuleBase" id="RU369040"/>
    </source>
</evidence>
<keyword evidence="2 5" id="KW-0805">Transcription regulation</keyword>
<proteinExistence type="inferred from homology"/>
<sequence length="178" mass="19825">MPMAEEKSSGVRGCIKKSKGPWVVHRTTKDGGVVTGYRFPTETERQKNKQRERRRRSVTQKIFAGLKQHGNYKLPKHADTNDLLKALCEEAGWHVEEDGTISRKNMLLQKTESSSMGDSIKVNPSCQVIEDDDEDYCTCNHHGDFATSGTILSLGLGQSHEFHGLNSLLSLSASTSYL</sequence>
<dbReference type="InterPro" id="IPR033264">
    <property type="entry name" value="BZR"/>
</dbReference>
<dbReference type="OMA" id="RDEDYCI"/>
<evidence type="ECO:0000313" key="9">
    <source>
        <dbReference type="Proteomes" id="UP000188268"/>
    </source>
</evidence>
<reference evidence="8 9" key="1">
    <citation type="submission" date="2013-09" db="EMBL/GenBank/DDBJ databases">
        <title>Corchorus capsularis genome sequencing.</title>
        <authorList>
            <person name="Alam M."/>
            <person name="Haque M.S."/>
            <person name="Islam M.S."/>
            <person name="Emdad E.M."/>
            <person name="Islam M.M."/>
            <person name="Ahmed B."/>
            <person name="Halim A."/>
            <person name="Hossen Q.M.M."/>
            <person name="Hossain M.Z."/>
            <person name="Ahmed R."/>
            <person name="Khan M.M."/>
            <person name="Islam R."/>
            <person name="Rashid M.M."/>
            <person name="Khan S.A."/>
            <person name="Rahman M.S."/>
            <person name="Alam M."/>
        </authorList>
    </citation>
    <scope>NUCLEOTIDE SEQUENCE [LARGE SCALE GENOMIC DNA]</scope>
    <source>
        <strain evidence="9">cv. CVL-1</strain>
        <tissue evidence="8">Whole seedling</tissue>
    </source>
</reference>
<name>A0A1R3IQV1_COCAP</name>
<dbReference type="PANTHER" id="PTHR31506">
    <property type="entry name" value="BES1/BZR1 HOMOLOG PROTEIN 3-RELATED"/>
    <property type="match status" value="1"/>
</dbReference>
<dbReference type="InterPro" id="IPR008540">
    <property type="entry name" value="BES1_N"/>
</dbReference>
<comment type="similarity">
    <text evidence="1 5">Belongs to the BZR/LAT61 family.</text>
</comment>
<dbReference type="EMBL" id="AWWV01009655">
    <property type="protein sequence ID" value="OMO84963.1"/>
    <property type="molecule type" value="Genomic_DNA"/>
</dbReference>
<dbReference type="GO" id="GO:0003700">
    <property type="term" value="F:DNA-binding transcription factor activity"/>
    <property type="evidence" value="ECO:0007669"/>
    <property type="project" value="UniProtKB-UniRule"/>
</dbReference>
<dbReference type="GO" id="GO:0003677">
    <property type="term" value="F:DNA binding"/>
    <property type="evidence" value="ECO:0007669"/>
    <property type="project" value="UniProtKB-UniRule"/>
</dbReference>
<dbReference type="STRING" id="210143.A0A1R3IQV1"/>
<feature type="domain" description="BES1/BZR1 plant transcription factor N-terminal" evidence="7">
    <location>
        <begin position="37"/>
        <end position="121"/>
    </location>
</feature>
<dbReference type="Gramene" id="OMO84963">
    <property type="protein sequence ID" value="OMO84963"/>
    <property type="gene ID" value="CCACVL1_10520"/>
</dbReference>
<evidence type="ECO:0000256" key="3">
    <source>
        <dbReference type="ARBA" id="ARBA00023125"/>
    </source>
</evidence>
<dbReference type="PANTHER" id="PTHR31506:SF21">
    <property type="entry name" value="PROTEIN BZR1 HOMOLOG"/>
    <property type="match status" value="1"/>
</dbReference>
<comment type="subcellular location">
    <subcellularLocation>
        <location evidence="5">Nucleus</location>
    </subcellularLocation>
</comment>
<dbReference type="Proteomes" id="UP000188268">
    <property type="component" value="Unassembled WGS sequence"/>
</dbReference>